<dbReference type="Gene3D" id="3.30.1330.40">
    <property type="entry name" value="RutC-like"/>
    <property type="match status" value="1"/>
</dbReference>
<dbReference type="InterPro" id="IPR035959">
    <property type="entry name" value="RutC-like_sf"/>
</dbReference>
<dbReference type="PANTHER" id="PTHR43857">
    <property type="entry name" value="BLR7761 PROTEIN"/>
    <property type="match status" value="1"/>
</dbReference>
<dbReference type="eggNOG" id="COG0251">
    <property type="taxonomic scope" value="Bacteria"/>
</dbReference>
<dbReference type="HOGENOM" id="CLU_100715_5_3_5"/>
<organism evidence="1 2">
    <name type="scientific">Pseudooceanicola batsensis (strain ATCC BAA-863 / DSM 15984 / KCTC 12145 / HTCC2597)</name>
    <name type="common">Oceanicola batsensis</name>
    <dbReference type="NCBI Taxonomy" id="252305"/>
    <lineage>
        <taxon>Bacteria</taxon>
        <taxon>Pseudomonadati</taxon>
        <taxon>Pseudomonadota</taxon>
        <taxon>Alphaproteobacteria</taxon>
        <taxon>Rhodobacterales</taxon>
        <taxon>Paracoccaceae</taxon>
        <taxon>Pseudooceanicola</taxon>
    </lineage>
</organism>
<dbReference type="InterPro" id="IPR006175">
    <property type="entry name" value="YjgF/YER057c/UK114"/>
</dbReference>
<dbReference type="Pfam" id="PF01042">
    <property type="entry name" value="Ribonuc_L-PSP"/>
    <property type="match status" value="1"/>
</dbReference>
<dbReference type="STRING" id="252305.OB2597_05865"/>
<keyword evidence="2" id="KW-1185">Reference proteome</keyword>
<dbReference type="SUPFAM" id="SSF55298">
    <property type="entry name" value="YjgF-like"/>
    <property type="match status" value="1"/>
</dbReference>
<accession>A3TT08</accession>
<gene>
    <name evidence="1" type="ORF">OB2597_05865</name>
</gene>
<proteinExistence type="predicted"/>
<dbReference type="EMBL" id="AAMO01000001">
    <property type="protein sequence ID" value="EAQ04785.1"/>
    <property type="molecule type" value="Genomic_DNA"/>
</dbReference>
<sequence>MTNGRGLSPPFFVEGIMTITRIHSGGPYETKVGYCRAVVAGGFVHVAGTVGEGETVEDQCRAALETVRSALDRAGTSLANAVRVTYYLPDRAEFEPCWPILAAAFGDDPPAATMIECGLIDPKYRIEIEVTALAG</sequence>
<comment type="caution">
    <text evidence="1">The sequence shown here is derived from an EMBL/GenBank/DDBJ whole genome shotgun (WGS) entry which is preliminary data.</text>
</comment>
<evidence type="ECO:0000313" key="1">
    <source>
        <dbReference type="EMBL" id="EAQ04785.1"/>
    </source>
</evidence>
<dbReference type="AlphaFoldDB" id="A3TT08"/>
<dbReference type="PANTHER" id="PTHR43857:SF1">
    <property type="entry name" value="YJGH FAMILY PROTEIN"/>
    <property type="match status" value="1"/>
</dbReference>
<name>A3TT08_PSEBH</name>
<dbReference type="Proteomes" id="UP000004318">
    <property type="component" value="Unassembled WGS sequence"/>
</dbReference>
<reference evidence="1 2" key="1">
    <citation type="journal article" date="2010" name="J. Bacteriol.">
        <title>Genome sequences of Oceanicola granulosus HTCC2516(T) and Oceanicola batsensis HTCC2597(TDelta).</title>
        <authorList>
            <person name="Thrash J.C."/>
            <person name="Cho J.C."/>
            <person name="Vergin K.L."/>
            <person name="Giovannoni S.J."/>
        </authorList>
    </citation>
    <scope>NUCLEOTIDE SEQUENCE [LARGE SCALE GENOMIC DNA]</scope>
    <source>
        <strain evidence="2">ATCC BAA-863 / DSM 15984 / KCTC 12145 / HTCC2597</strain>
    </source>
</reference>
<protein>
    <submittedName>
        <fullName evidence="1">Endoribonuclease L-PSP family protein</fullName>
    </submittedName>
</protein>
<evidence type="ECO:0000313" key="2">
    <source>
        <dbReference type="Proteomes" id="UP000004318"/>
    </source>
</evidence>